<evidence type="ECO:0000313" key="4">
    <source>
        <dbReference type="EMBL" id="PPL18986.1"/>
    </source>
</evidence>
<dbReference type="PANTHER" id="PTHR31126:SF1">
    <property type="entry name" value="TYROSINE SPECIFIC PROTEIN PHOSPHATASES DOMAIN-CONTAINING PROTEIN"/>
    <property type="match status" value="1"/>
</dbReference>
<protein>
    <recommendedName>
        <fullName evidence="3">Tyrosine specific protein phosphatases domain-containing protein</fullName>
    </recommendedName>
</protein>
<dbReference type="Pfam" id="PF13350">
    <property type="entry name" value="Y_phosphatase3"/>
    <property type="match status" value="1"/>
</dbReference>
<evidence type="ECO:0000256" key="2">
    <source>
        <dbReference type="SAM" id="MobiDB-lite"/>
    </source>
</evidence>
<name>A0ABX5AWE6_9MICO</name>
<comment type="caution">
    <text evidence="4">The sequence shown here is derived from an EMBL/GenBank/DDBJ whole genome shotgun (WGS) entry which is preliminary data.</text>
</comment>
<evidence type="ECO:0000256" key="1">
    <source>
        <dbReference type="ARBA" id="ARBA00009580"/>
    </source>
</evidence>
<dbReference type="InterPro" id="IPR026893">
    <property type="entry name" value="Tyr/Ser_Pase_IphP-type"/>
</dbReference>
<dbReference type="Proteomes" id="UP000237755">
    <property type="component" value="Unassembled WGS sequence"/>
</dbReference>
<proteinExistence type="inferred from homology"/>
<keyword evidence="5" id="KW-1185">Reference proteome</keyword>
<dbReference type="Gene3D" id="3.90.190.10">
    <property type="entry name" value="Protein tyrosine phosphatase superfamily"/>
    <property type="match status" value="1"/>
</dbReference>
<organism evidence="4 5">
    <name type="scientific">Microterricola pindariensis</name>
    <dbReference type="NCBI Taxonomy" id="478010"/>
    <lineage>
        <taxon>Bacteria</taxon>
        <taxon>Bacillati</taxon>
        <taxon>Actinomycetota</taxon>
        <taxon>Actinomycetes</taxon>
        <taxon>Micrococcales</taxon>
        <taxon>Microbacteriaceae</taxon>
        <taxon>Microterricola</taxon>
    </lineage>
</organism>
<dbReference type="InterPro" id="IPR000387">
    <property type="entry name" value="Tyr_Pase_dom"/>
</dbReference>
<feature type="region of interest" description="Disordered" evidence="2">
    <location>
        <begin position="244"/>
        <end position="265"/>
    </location>
</feature>
<dbReference type="PROSITE" id="PS00383">
    <property type="entry name" value="TYR_PHOSPHATASE_1"/>
    <property type="match status" value="1"/>
</dbReference>
<dbReference type="PANTHER" id="PTHR31126">
    <property type="entry name" value="TYROSINE-PROTEIN PHOSPHATASE"/>
    <property type="match status" value="1"/>
</dbReference>
<dbReference type="EMBL" id="MPZN01000022">
    <property type="protein sequence ID" value="PPL18986.1"/>
    <property type="molecule type" value="Genomic_DNA"/>
</dbReference>
<gene>
    <name evidence="4" type="ORF">GY24_08475</name>
</gene>
<dbReference type="PROSITE" id="PS50056">
    <property type="entry name" value="TYR_PHOSPHATASE_2"/>
    <property type="match status" value="1"/>
</dbReference>
<dbReference type="RefSeq" id="WP_104475239.1">
    <property type="nucleotide sequence ID" value="NZ_MPZN01000022.1"/>
</dbReference>
<dbReference type="InterPro" id="IPR029021">
    <property type="entry name" value="Prot-tyrosine_phosphatase-like"/>
</dbReference>
<sequence length="265" mass="27533">MNPHDRIPVSGTFNFRDVGGYPAAGGVVRPGKLFRSDGLSKLGDAGKGDLMRLGVRLVIDLRDDFEATMMPDDLDGTGIRTVRLPVFEGSGASQAEGNVSLEALYEKILSEHSDVVVTALRDIADSDAGVLVHCTAGKDRTGVVVALALLVAGVDRETVLADYARSEANLGGEWLDGMLALLAEHGVEATPALRTLMGGSPPEVLDAALQSIEAGHGSVSQYLADSGMPESEIEKLRAALVEPAGEPVAEPVAEPAAEPAAEPTA</sequence>
<accession>A0ABX5AWE6</accession>
<reference evidence="4 5" key="1">
    <citation type="journal article" date="2008" name="Int. J. Syst. Evol. Microbiol.">
        <title>Leifsonia pindariensis sp. nov., isolated from the Pindari glacier of the Indian Himalayas, and emended description of the genus Leifsonia.</title>
        <authorList>
            <person name="Reddy G.S."/>
            <person name="Prabagaran S.R."/>
            <person name="Shivaji S."/>
        </authorList>
    </citation>
    <scope>NUCLEOTIDE SEQUENCE [LARGE SCALE GENOMIC DNA]</scope>
    <source>
        <strain evidence="4 5">PON 10</strain>
    </source>
</reference>
<dbReference type="SUPFAM" id="SSF52799">
    <property type="entry name" value="(Phosphotyrosine protein) phosphatases II"/>
    <property type="match status" value="1"/>
</dbReference>
<comment type="similarity">
    <text evidence="1">Belongs to the protein-tyrosine phosphatase family.</text>
</comment>
<evidence type="ECO:0000259" key="3">
    <source>
        <dbReference type="PROSITE" id="PS50056"/>
    </source>
</evidence>
<dbReference type="InterPro" id="IPR016130">
    <property type="entry name" value="Tyr_Pase_AS"/>
</dbReference>
<evidence type="ECO:0000313" key="5">
    <source>
        <dbReference type="Proteomes" id="UP000237755"/>
    </source>
</evidence>
<feature type="domain" description="Tyrosine specific protein phosphatases" evidence="3">
    <location>
        <begin position="114"/>
        <end position="155"/>
    </location>
</feature>